<dbReference type="SUPFAM" id="SSF52374">
    <property type="entry name" value="Nucleotidylyl transferase"/>
    <property type="match status" value="1"/>
</dbReference>
<dbReference type="FunFam" id="2.40.240.10:FF:000008">
    <property type="entry name" value="probable glutamine--tRNA ligase"/>
    <property type="match status" value="1"/>
</dbReference>
<dbReference type="NCBIfam" id="TIGR00440">
    <property type="entry name" value="glnS"/>
    <property type="match status" value="1"/>
</dbReference>
<evidence type="ECO:0000256" key="5">
    <source>
        <dbReference type="ARBA" id="ARBA00022840"/>
    </source>
</evidence>
<dbReference type="InterPro" id="IPR011035">
    <property type="entry name" value="Ribosomal_bL25/Gln-tRNA_synth"/>
</dbReference>
<dbReference type="GO" id="GO:0017101">
    <property type="term" value="C:aminoacyl-tRNA synthetase multienzyme complex"/>
    <property type="evidence" value="ECO:0007669"/>
    <property type="project" value="UniProtKB-ARBA"/>
</dbReference>
<evidence type="ECO:0000259" key="15">
    <source>
        <dbReference type="Pfam" id="PF04557"/>
    </source>
</evidence>
<feature type="domain" description="Glutaminyl-tRNA synthetase class Ib non-specific RNA-binding" evidence="15">
    <location>
        <begin position="173"/>
        <end position="245"/>
    </location>
</feature>
<dbReference type="FunFam" id="2.40.240.10:FF:000007">
    <property type="entry name" value="Glutamine--tRNA ligase"/>
    <property type="match status" value="1"/>
</dbReference>
<evidence type="ECO:0000256" key="8">
    <source>
        <dbReference type="ARBA" id="ARBA00030466"/>
    </source>
</evidence>
<evidence type="ECO:0000256" key="7">
    <source>
        <dbReference type="ARBA" id="ARBA00023146"/>
    </source>
</evidence>
<dbReference type="CDD" id="cd00807">
    <property type="entry name" value="GlnRS_core"/>
    <property type="match status" value="1"/>
</dbReference>
<dbReference type="InterPro" id="IPR020058">
    <property type="entry name" value="Glu/Gln-tRNA-synth_Ib_cat-dom"/>
</dbReference>
<dbReference type="GO" id="GO:0005524">
    <property type="term" value="F:ATP binding"/>
    <property type="evidence" value="ECO:0007669"/>
    <property type="project" value="UniProtKB-KW"/>
</dbReference>
<dbReference type="InterPro" id="IPR014729">
    <property type="entry name" value="Rossmann-like_a/b/a_fold"/>
</dbReference>
<dbReference type="Gene3D" id="2.40.240.10">
    <property type="entry name" value="Ribosomal Protein L25, Chain P"/>
    <property type="match status" value="2"/>
</dbReference>
<dbReference type="InterPro" id="IPR000924">
    <property type="entry name" value="Glu/Gln-tRNA-synth"/>
</dbReference>
<dbReference type="InterPro" id="IPR042558">
    <property type="entry name" value="Gln-tRNA-synth_Ib_RNA-bd_N_1"/>
</dbReference>
<keyword evidence="7 11" id="KW-0030">Aminoacyl-tRNA synthetase</keyword>
<dbReference type="Pfam" id="PF04558">
    <property type="entry name" value="tRNA_synt_1c_R1"/>
    <property type="match status" value="1"/>
</dbReference>
<organism evidence="18 19">
    <name type="scientific">Adineta steineri</name>
    <dbReference type="NCBI Taxonomy" id="433720"/>
    <lineage>
        <taxon>Eukaryota</taxon>
        <taxon>Metazoa</taxon>
        <taxon>Spiralia</taxon>
        <taxon>Gnathifera</taxon>
        <taxon>Rotifera</taxon>
        <taxon>Eurotatoria</taxon>
        <taxon>Bdelloidea</taxon>
        <taxon>Adinetida</taxon>
        <taxon>Adinetidae</taxon>
        <taxon>Adineta</taxon>
    </lineage>
</organism>
<dbReference type="GO" id="GO:0004819">
    <property type="term" value="F:glutamine-tRNA ligase activity"/>
    <property type="evidence" value="ECO:0007669"/>
    <property type="project" value="UniProtKB-EC"/>
</dbReference>
<evidence type="ECO:0000256" key="9">
    <source>
        <dbReference type="ARBA" id="ARBA00048270"/>
    </source>
</evidence>
<dbReference type="PANTHER" id="PTHR43097:SF4">
    <property type="entry name" value="GLUTAMINE--TRNA LIGASE"/>
    <property type="match status" value="1"/>
</dbReference>
<dbReference type="PRINTS" id="PR00987">
    <property type="entry name" value="TRNASYNTHGLU"/>
</dbReference>
<dbReference type="Pfam" id="PF00749">
    <property type="entry name" value="tRNA-synt_1c"/>
    <property type="match status" value="1"/>
</dbReference>
<dbReference type="GO" id="GO:0006425">
    <property type="term" value="P:glutaminyl-tRNA aminoacylation"/>
    <property type="evidence" value="ECO:0007669"/>
    <property type="project" value="InterPro"/>
</dbReference>
<sequence>MAVSIDNEARLVLFQSIGLNEQKARETLKNHDLTRVLEITINEAKKILPNENQITKSIGNLLYALSTKSKQQIYHLHSYLIKYICEEKIKNEQQLIAAIDYLLTNPTEPVDQKALEESAGIGVIVTSEEIKHMVEEVIEQNKTKLLEQKYEFSMGTLLGEVRKRLKWADGGTIKTEMDNQLLKLLGPKDHSTKKTTQKSNVSSTTEHGQVRSFADLVGEALNFHKPGENYKTEGYQMTPNTMNLIREHLKKTGGQVITRFPPEPNGILHIGHAKAINFNFGYAKINNGICYLRYDDTNPEKEEEKFFTGILDIVKWLGYEPYKVTHASDHFDQLFEWAKELIRRDLAYVCHQKCDELKGHNIPESPWRNRPIDESLQLFEDMKHGKFSEGEATLRMKCVMEDGKLDPVAYRIKFAHHAKTGDKWCIYPTYDYTHCLNDSIENITHSLCTKEFQARRSSYYWLCNSLDVYCPVQWEYGRLNLQYTVVSKRKIVKLVENNVVRDWDDPRLYTLTALRRRGFPPEAINLFCAGIGVTMSQTVLHPDMLDACVREVLNATAPRVMVVLEPLKVTITNFPYEHMIELPVLNIPGEESNGSHTIKFDSVVYIEKSDFNENPPKDFKRLTPHQSCGLKYTSLVLTIQEIIRDSNNEPIELKVTCQNVTDEGVAKHKSFIHWVSHPNKCEVRLYERLFLHPNPEDKTEVPDGFLSDINPNSLIINSNAFADDGIKNAKILDKFQFERIGYFSVDQDTTDEKYVFNRTVTLKEDKQRIL</sequence>
<evidence type="ECO:0000256" key="6">
    <source>
        <dbReference type="ARBA" id="ARBA00022917"/>
    </source>
</evidence>
<keyword evidence="6 11" id="KW-0648">Protein biosynthesis</keyword>
<dbReference type="Pfam" id="PF03950">
    <property type="entry name" value="tRNA-synt_1c_C"/>
    <property type="match status" value="1"/>
</dbReference>
<dbReference type="PROSITE" id="PS00178">
    <property type="entry name" value="AA_TRNA_LIGASE_I"/>
    <property type="match status" value="1"/>
</dbReference>
<comment type="caution">
    <text evidence="18">The sequence shown here is derived from an EMBL/GenBank/DDBJ whole genome shotgun (WGS) entry which is preliminary data.</text>
</comment>
<dbReference type="InterPro" id="IPR004514">
    <property type="entry name" value="Gln-tRNA-synth"/>
</dbReference>
<keyword evidence="4 11" id="KW-0547">Nucleotide-binding</keyword>
<dbReference type="EC" id="6.1.1.18" evidence="2"/>
<evidence type="ECO:0000256" key="10">
    <source>
        <dbReference type="ARBA" id="ARBA00072317"/>
    </source>
</evidence>
<evidence type="ECO:0000259" key="14">
    <source>
        <dbReference type="Pfam" id="PF03950"/>
    </source>
</evidence>
<evidence type="ECO:0000256" key="4">
    <source>
        <dbReference type="ARBA" id="ARBA00022741"/>
    </source>
</evidence>
<dbReference type="InterPro" id="IPR020059">
    <property type="entry name" value="Glu/Gln-tRNA-synth_Ib_codon-bd"/>
</dbReference>
<keyword evidence="5 11" id="KW-0067">ATP-binding</keyword>
<feature type="domain" description="Glutaminyl-tRNA synthetase class Ib non-specific RNA-binding" evidence="16">
    <location>
        <begin position="11"/>
        <end position="170"/>
    </location>
</feature>
<feature type="compositionally biased region" description="Polar residues" evidence="12">
    <location>
        <begin position="197"/>
        <end position="207"/>
    </location>
</feature>
<evidence type="ECO:0000313" key="19">
    <source>
        <dbReference type="Proteomes" id="UP000663845"/>
    </source>
</evidence>
<evidence type="ECO:0000256" key="2">
    <source>
        <dbReference type="ARBA" id="ARBA00012836"/>
    </source>
</evidence>
<dbReference type="InterPro" id="IPR001412">
    <property type="entry name" value="aa-tRNA-synth_I_CS"/>
</dbReference>
<accession>A0A814VUI0</accession>
<evidence type="ECO:0000256" key="11">
    <source>
        <dbReference type="RuleBase" id="RU363037"/>
    </source>
</evidence>
<evidence type="ECO:0000256" key="3">
    <source>
        <dbReference type="ARBA" id="ARBA00022598"/>
    </source>
</evidence>
<feature type="domain" description="Glutamyl/glutaminyl-tRNA synthetase class Ib anti-codon binding" evidence="14">
    <location>
        <begin position="557"/>
        <end position="657"/>
    </location>
</feature>
<dbReference type="Pfam" id="PF04557">
    <property type="entry name" value="tRNA_synt_1c_R2"/>
    <property type="match status" value="1"/>
</dbReference>
<dbReference type="Gene3D" id="3.40.50.620">
    <property type="entry name" value="HUPs"/>
    <property type="match status" value="1"/>
</dbReference>
<evidence type="ECO:0000259" key="17">
    <source>
        <dbReference type="Pfam" id="PF20974"/>
    </source>
</evidence>
<dbReference type="Gene3D" id="1.10.8.1290">
    <property type="entry name" value="Glutaminyl-tRNA synthetase, non-specific RNA binding region part 1, domain 1"/>
    <property type="match status" value="1"/>
</dbReference>
<dbReference type="InterPro" id="IPR049437">
    <property type="entry name" value="tRNA-synt_1c_C2"/>
</dbReference>
<gene>
    <name evidence="18" type="ORF">JYZ213_LOCUS26400</name>
</gene>
<feature type="region of interest" description="Disordered" evidence="12">
    <location>
        <begin position="187"/>
        <end position="208"/>
    </location>
</feature>
<evidence type="ECO:0000256" key="12">
    <source>
        <dbReference type="SAM" id="MobiDB-lite"/>
    </source>
</evidence>
<feature type="domain" description="Glutamyl/glutaminyl-tRNA synthetase class Ib catalytic" evidence="13">
    <location>
        <begin position="255"/>
        <end position="554"/>
    </location>
</feature>
<name>A0A814VUI0_9BILA</name>
<dbReference type="FunFam" id="3.40.50.620:FF:000049">
    <property type="entry name" value="Probable glutamine--tRNA ligase"/>
    <property type="match status" value="1"/>
</dbReference>
<dbReference type="SUPFAM" id="SSF50715">
    <property type="entry name" value="Ribosomal protein L25-like"/>
    <property type="match status" value="1"/>
</dbReference>
<evidence type="ECO:0000313" key="18">
    <source>
        <dbReference type="EMBL" id="CAF1192066.1"/>
    </source>
</evidence>
<dbReference type="FunFam" id="1.10.10.2420:FF:000001">
    <property type="entry name" value="Glutamine--tRNA ligase cytoplasmic"/>
    <property type="match status" value="1"/>
</dbReference>
<dbReference type="Proteomes" id="UP000663845">
    <property type="component" value="Unassembled WGS sequence"/>
</dbReference>
<dbReference type="EMBL" id="CAJNOG010000351">
    <property type="protein sequence ID" value="CAF1192066.1"/>
    <property type="molecule type" value="Genomic_DNA"/>
</dbReference>
<evidence type="ECO:0000259" key="13">
    <source>
        <dbReference type="Pfam" id="PF00749"/>
    </source>
</evidence>
<protein>
    <recommendedName>
        <fullName evidence="10">Probable glutamine--tRNA ligase</fullName>
        <ecNumber evidence="2">6.1.1.18</ecNumber>
    </recommendedName>
    <alternativeName>
        <fullName evidence="8">Glutaminyl-tRNA synthetase</fullName>
    </alternativeName>
</protein>
<dbReference type="InterPro" id="IPR042559">
    <property type="entry name" value="Gln-tRNA-synth_Ib_RNA-bd_N_2"/>
</dbReference>
<dbReference type="GO" id="GO:0005829">
    <property type="term" value="C:cytosol"/>
    <property type="evidence" value="ECO:0007669"/>
    <property type="project" value="TreeGrafter"/>
</dbReference>
<dbReference type="InterPro" id="IPR020056">
    <property type="entry name" value="Rbsml_bL25/Gln-tRNA_synth_N"/>
</dbReference>
<dbReference type="FunFam" id="1.10.8.1290:FF:000002">
    <property type="entry name" value="Glutamine--tRNA ligase cytoplasmic"/>
    <property type="match status" value="1"/>
</dbReference>
<dbReference type="AlphaFoldDB" id="A0A814VUI0"/>
<dbReference type="InterPro" id="IPR007638">
    <property type="entry name" value="Gln-tRNA-synth_Ib_RNA-bd_2"/>
</dbReference>
<comment type="similarity">
    <text evidence="1 11">Belongs to the class-I aminoacyl-tRNA synthetase family.</text>
</comment>
<dbReference type="InterPro" id="IPR007639">
    <property type="entry name" value="Gln-tRNA-synth_Ib_RNA-bd_N"/>
</dbReference>
<proteinExistence type="inferred from homology"/>
<dbReference type="Gene3D" id="1.10.10.2420">
    <property type="match status" value="1"/>
</dbReference>
<dbReference type="PANTHER" id="PTHR43097">
    <property type="entry name" value="GLUTAMINE-TRNA LIGASE"/>
    <property type="match status" value="1"/>
</dbReference>
<evidence type="ECO:0000259" key="16">
    <source>
        <dbReference type="Pfam" id="PF04558"/>
    </source>
</evidence>
<keyword evidence="3 11" id="KW-0436">Ligase</keyword>
<comment type="catalytic activity">
    <reaction evidence="9">
        <text>tRNA(Gln) + L-glutamine + ATP = L-glutaminyl-tRNA(Gln) + AMP + diphosphate</text>
        <dbReference type="Rhea" id="RHEA:20121"/>
        <dbReference type="Rhea" id="RHEA-COMP:9662"/>
        <dbReference type="Rhea" id="RHEA-COMP:9681"/>
        <dbReference type="ChEBI" id="CHEBI:30616"/>
        <dbReference type="ChEBI" id="CHEBI:33019"/>
        <dbReference type="ChEBI" id="CHEBI:58359"/>
        <dbReference type="ChEBI" id="CHEBI:78442"/>
        <dbReference type="ChEBI" id="CHEBI:78521"/>
        <dbReference type="ChEBI" id="CHEBI:456215"/>
        <dbReference type="EC" id="6.1.1.18"/>
    </reaction>
</comment>
<feature type="domain" description="tRNA synthetases class I (E and Q) anti-codon binding" evidence="17">
    <location>
        <begin position="671"/>
        <end position="746"/>
    </location>
</feature>
<dbReference type="InterPro" id="IPR050132">
    <property type="entry name" value="Gln/Glu-tRNA_Ligase"/>
</dbReference>
<evidence type="ECO:0000256" key="1">
    <source>
        <dbReference type="ARBA" id="ARBA00005594"/>
    </source>
</evidence>
<reference evidence="18" key="1">
    <citation type="submission" date="2021-02" db="EMBL/GenBank/DDBJ databases">
        <authorList>
            <person name="Nowell W R."/>
        </authorList>
    </citation>
    <scope>NUCLEOTIDE SEQUENCE</scope>
</reference>
<dbReference type="Pfam" id="PF20974">
    <property type="entry name" value="tRNA-synt_1c_C2"/>
    <property type="match status" value="1"/>
</dbReference>